<dbReference type="SUPFAM" id="SSF50331">
    <property type="entry name" value="MOP-like"/>
    <property type="match status" value="1"/>
</dbReference>
<dbReference type="InterPro" id="IPR012340">
    <property type="entry name" value="NA-bd_OB-fold"/>
</dbReference>
<proteinExistence type="predicted"/>
<dbReference type="InterPro" id="IPR017871">
    <property type="entry name" value="ABC_transporter-like_CS"/>
</dbReference>
<dbReference type="Pfam" id="PF17912">
    <property type="entry name" value="OB_MalK"/>
    <property type="match status" value="1"/>
</dbReference>
<sequence>MGLASGGIVIEHLVKRFGERAVVDDLTLHIQPGELFVLVGPSGCGKTTTLRLLAGLEPVSEGRIYFGERLVNDIRPRDRNVAMVFQDYAIFPHLTVFENIAYGLRARHAPRSLIRERVTSAARLFRIEHLLERKPRQLSGGERQRVALARAMVRDAALYLYDEPLANLDAQLRHQAREDILTLHRQKGQPAVYVTHDQAEAMALGDRIAVMRDGKLQQVGSGLDLYERPCNQFVAFFIGTPGINLFEVEVRPDEHPERAGRLRLVHTAFSLPVPEEFQERVAPYRGQRLTLGIRPEHLQPPRRADFAVSEDSTIRGLVNVIEPTVSGCTVYLSTLEPTPRDFVATLKARLPGSYLGREIPLAVNLRKIHLFDPADGRALLHGATASTASPSAVGGEPGEEAADGHLKVQTEQPTGQASEQRTSKASTQREEQA</sequence>
<dbReference type="Pfam" id="PF00005">
    <property type="entry name" value="ABC_tran"/>
    <property type="match status" value="1"/>
</dbReference>
<dbReference type="SUPFAM" id="SSF52540">
    <property type="entry name" value="P-loop containing nucleoside triphosphate hydrolases"/>
    <property type="match status" value="1"/>
</dbReference>
<dbReference type="PANTHER" id="PTHR43875:SF1">
    <property type="entry name" value="OSMOPROTECTIVE COMPOUNDS UPTAKE ATP-BINDING PROTEIN GGTA"/>
    <property type="match status" value="1"/>
</dbReference>
<evidence type="ECO:0000256" key="1">
    <source>
        <dbReference type="ARBA" id="ARBA00022448"/>
    </source>
</evidence>
<dbReference type="GO" id="GO:0055052">
    <property type="term" value="C:ATP-binding cassette (ABC) transporter complex, substrate-binding subunit-containing"/>
    <property type="evidence" value="ECO:0007669"/>
    <property type="project" value="TreeGrafter"/>
</dbReference>
<dbReference type="InterPro" id="IPR015855">
    <property type="entry name" value="ABC_transpr_MalK-like"/>
</dbReference>
<dbReference type="AlphaFoldDB" id="A0A455T177"/>
<dbReference type="InterPro" id="IPR027417">
    <property type="entry name" value="P-loop_NTPase"/>
</dbReference>
<dbReference type="GO" id="GO:0005524">
    <property type="term" value="F:ATP binding"/>
    <property type="evidence" value="ECO:0007669"/>
    <property type="project" value="UniProtKB-KW"/>
</dbReference>
<dbReference type="GO" id="GO:0140359">
    <property type="term" value="F:ABC-type transporter activity"/>
    <property type="evidence" value="ECO:0007669"/>
    <property type="project" value="InterPro"/>
</dbReference>
<evidence type="ECO:0000256" key="3">
    <source>
        <dbReference type="ARBA" id="ARBA00022840"/>
    </source>
</evidence>
<gene>
    <name evidence="6" type="ORF">KTA_13180</name>
</gene>
<accession>A0A455T177</accession>
<dbReference type="InterPro" id="IPR040582">
    <property type="entry name" value="OB_MalK-like"/>
</dbReference>
<keyword evidence="1" id="KW-0813">Transport</keyword>
<dbReference type="Gene3D" id="2.40.50.100">
    <property type="match status" value="1"/>
</dbReference>
<evidence type="ECO:0000313" key="6">
    <source>
        <dbReference type="EMBL" id="BBH93119.1"/>
    </source>
</evidence>
<dbReference type="Gene3D" id="3.40.50.300">
    <property type="entry name" value="P-loop containing nucleotide triphosphate hydrolases"/>
    <property type="match status" value="1"/>
</dbReference>
<protein>
    <submittedName>
        <fullName evidence="6">Glycerol-3-phosphate ABC transporter ATP-binding protein</fullName>
    </submittedName>
</protein>
<reference evidence="6" key="1">
    <citation type="submission" date="2018-12" db="EMBL/GenBank/DDBJ databases">
        <title>Novel natural products biosynthetic potential of the class Ktedonobacteria.</title>
        <authorList>
            <person name="Zheng Y."/>
            <person name="Saitou A."/>
            <person name="Wang C.M."/>
            <person name="Toyoda A."/>
            <person name="Minakuchi Y."/>
            <person name="Sekiguchi Y."/>
            <person name="Ueda K."/>
            <person name="Takano H."/>
            <person name="Sakai Y."/>
            <person name="Yokota A."/>
            <person name="Yabe S."/>
        </authorList>
    </citation>
    <scope>NUCLEOTIDE SEQUENCE</scope>
    <source>
        <strain evidence="6">A3-2</strain>
    </source>
</reference>
<dbReference type="GO" id="GO:0008643">
    <property type="term" value="P:carbohydrate transport"/>
    <property type="evidence" value="ECO:0007669"/>
    <property type="project" value="InterPro"/>
</dbReference>
<evidence type="ECO:0000256" key="4">
    <source>
        <dbReference type="SAM" id="MobiDB-lite"/>
    </source>
</evidence>
<feature type="domain" description="ABC transporter" evidence="5">
    <location>
        <begin position="8"/>
        <end position="238"/>
    </location>
</feature>
<keyword evidence="3 6" id="KW-0067">ATP-binding</keyword>
<dbReference type="PANTHER" id="PTHR43875">
    <property type="entry name" value="MALTODEXTRIN IMPORT ATP-BINDING PROTEIN MSMX"/>
    <property type="match status" value="1"/>
</dbReference>
<dbReference type="PROSITE" id="PS50893">
    <property type="entry name" value="ABC_TRANSPORTER_2"/>
    <property type="match status" value="1"/>
</dbReference>
<organism evidence="6">
    <name type="scientific">Thermogemmatispora argillosa</name>
    <dbReference type="NCBI Taxonomy" id="2045280"/>
    <lineage>
        <taxon>Bacteria</taxon>
        <taxon>Bacillati</taxon>
        <taxon>Chloroflexota</taxon>
        <taxon>Ktedonobacteria</taxon>
        <taxon>Thermogemmatisporales</taxon>
        <taxon>Thermogemmatisporaceae</taxon>
        <taxon>Thermogemmatispora</taxon>
    </lineage>
</organism>
<dbReference type="CDD" id="cd03301">
    <property type="entry name" value="ABC_MalK_N"/>
    <property type="match status" value="1"/>
</dbReference>
<feature type="compositionally biased region" description="Polar residues" evidence="4">
    <location>
        <begin position="409"/>
        <end position="426"/>
    </location>
</feature>
<feature type="region of interest" description="Disordered" evidence="4">
    <location>
        <begin position="387"/>
        <end position="433"/>
    </location>
</feature>
<name>A0A455T177_9CHLR</name>
<dbReference type="PROSITE" id="PS00211">
    <property type="entry name" value="ABC_TRANSPORTER_1"/>
    <property type="match status" value="1"/>
</dbReference>
<keyword evidence="2" id="KW-0547">Nucleotide-binding</keyword>
<dbReference type="FunFam" id="3.40.50.300:FF:000042">
    <property type="entry name" value="Maltose/maltodextrin ABC transporter, ATP-binding protein"/>
    <property type="match status" value="1"/>
</dbReference>
<evidence type="ECO:0000259" key="5">
    <source>
        <dbReference type="PROSITE" id="PS50893"/>
    </source>
</evidence>
<dbReference type="InterPro" id="IPR003593">
    <property type="entry name" value="AAA+_ATPase"/>
</dbReference>
<evidence type="ECO:0000256" key="2">
    <source>
        <dbReference type="ARBA" id="ARBA00022741"/>
    </source>
</evidence>
<dbReference type="EMBL" id="AP019377">
    <property type="protein sequence ID" value="BBH93119.1"/>
    <property type="molecule type" value="Genomic_DNA"/>
</dbReference>
<dbReference type="Gene3D" id="2.40.50.140">
    <property type="entry name" value="Nucleic acid-binding proteins"/>
    <property type="match status" value="1"/>
</dbReference>
<dbReference type="InterPro" id="IPR047641">
    <property type="entry name" value="ABC_transpr_MalK/UgpC-like"/>
</dbReference>
<dbReference type="InterPro" id="IPR008995">
    <property type="entry name" value="Mo/tungstate-bd_C_term_dom"/>
</dbReference>
<dbReference type="GO" id="GO:0016887">
    <property type="term" value="F:ATP hydrolysis activity"/>
    <property type="evidence" value="ECO:0007669"/>
    <property type="project" value="InterPro"/>
</dbReference>
<dbReference type="SMART" id="SM00382">
    <property type="entry name" value="AAA"/>
    <property type="match status" value="1"/>
</dbReference>
<dbReference type="InterPro" id="IPR003439">
    <property type="entry name" value="ABC_transporter-like_ATP-bd"/>
</dbReference>